<name>A0A917TGY9_9ACTN</name>
<reference evidence="2" key="1">
    <citation type="journal article" date="2014" name="Int. J. Syst. Evol. Microbiol.">
        <title>Complete genome sequence of Corynebacterium casei LMG S-19264T (=DSM 44701T), isolated from a smear-ripened cheese.</title>
        <authorList>
            <consortium name="US DOE Joint Genome Institute (JGI-PGF)"/>
            <person name="Walter F."/>
            <person name="Albersmeier A."/>
            <person name="Kalinowski J."/>
            <person name="Ruckert C."/>
        </authorList>
    </citation>
    <scope>NUCLEOTIDE SEQUENCE</scope>
    <source>
        <strain evidence="2">JCM 19831</strain>
    </source>
</reference>
<proteinExistence type="predicted"/>
<dbReference type="InterPro" id="IPR025109">
    <property type="entry name" value="DUF4031"/>
</dbReference>
<dbReference type="RefSeq" id="WP_190249948.1">
    <property type="nucleotide sequence ID" value="NZ_BMPI01000010.1"/>
</dbReference>
<evidence type="ECO:0000313" key="3">
    <source>
        <dbReference type="Proteomes" id="UP000642070"/>
    </source>
</evidence>
<protein>
    <recommendedName>
        <fullName evidence="1">DUF4031 domain-containing protein</fullName>
    </recommendedName>
</protein>
<reference evidence="2" key="2">
    <citation type="submission" date="2020-09" db="EMBL/GenBank/DDBJ databases">
        <authorList>
            <person name="Sun Q."/>
            <person name="Ohkuma M."/>
        </authorList>
    </citation>
    <scope>NUCLEOTIDE SEQUENCE</scope>
    <source>
        <strain evidence="2">JCM 19831</strain>
    </source>
</reference>
<dbReference type="Proteomes" id="UP000642070">
    <property type="component" value="Unassembled WGS sequence"/>
</dbReference>
<evidence type="ECO:0000259" key="1">
    <source>
        <dbReference type="Pfam" id="PF13223"/>
    </source>
</evidence>
<dbReference type="Pfam" id="PF13223">
    <property type="entry name" value="DUF4031"/>
    <property type="match status" value="1"/>
</dbReference>
<comment type="caution">
    <text evidence="2">The sequence shown here is derived from an EMBL/GenBank/DDBJ whole genome shotgun (WGS) entry which is preliminary data.</text>
</comment>
<organism evidence="2 3">
    <name type="scientific">Dactylosporangium sucinum</name>
    <dbReference type="NCBI Taxonomy" id="1424081"/>
    <lineage>
        <taxon>Bacteria</taxon>
        <taxon>Bacillati</taxon>
        <taxon>Actinomycetota</taxon>
        <taxon>Actinomycetes</taxon>
        <taxon>Micromonosporales</taxon>
        <taxon>Micromonosporaceae</taxon>
        <taxon>Dactylosporangium</taxon>
    </lineage>
</organism>
<dbReference type="AlphaFoldDB" id="A0A917TGY9"/>
<feature type="domain" description="DUF4031" evidence="1">
    <location>
        <begin position="3"/>
        <end position="94"/>
    </location>
</feature>
<accession>A0A917TGY9</accession>
<gene>
    <name evidence="2" type="ORF">GCM10007977_024990</name>
</gene>
<keyword evidence="3" id="KW-1185">Reference proteome</keyword>
<evidence type="ECO:0000313" key="2">
    <source>
        <dbReference type="EMBL" id="GGM22790.1"/>
    </source>
</evidence>
<dbReference type="EMBL" id="BMPI01000010">
    <property type="protein sequence ID" value="GGM22790.1"/>
    <property type="molecule type" value="Genomic_DNA"/>
</dbReference>
<sequence length="113" mass="12949">MTVYVDSANIPARVGRREATWCHLTADTQDELHAFARRLGLQRRWFQTCKYSKACQPAERCVHWHYDVTAPKRAQAVALGAVEIDRHRLVELLASRRAALNIARGQDVHRGEE</sequence>